<gene>
    <name evidence="1" type="ORF">F383_16470</name>
</gene>
<dbReference type="EMBL" id="KN395458">
    <property type="protein sequence ID" value="KHG11228.1"/>
    <property type="molecule type" value="Genomic_DNA"/>
</dbReference>
<dbReference type="AlphaFoldDB" id="A0A0B0N9L3"/>
<organism evidence="1 2">
    <name type="scientific">Gossypium arboreum</name>
    <name type="common">Tree cotton</name>
    <name type="synonym">Gossypium nanking</name>
    <dbReference type="NCBI Taxonomy" id="29729"/>
    <lineage>
        <taxon>Eukaryota</taxon>
        <taxon>Viridiplantae</taxon>
        <taxon>Streptophyta</taxon>
        <taxon>Embryophyta</taxon>
        <taxon>Tracheophyta</taxon>
        <taxon>Spermatophyta</taxon>
        <taxon>Magnoliopsida</taxon>
        <taxon>eudicotyledons</taxon>
        <taxon>Gunneridae</taxon>
        <taxon>Pentapetalae</taxon>
        <taxon>rosids</taxon>
        <taxon>malvids</taxon>
        <taxon>Malvales</taxon>
        <taxon>Malvaceae</taxon>
        <taxon>Malvoideae</taxon>
        <taxon>Gossypium</taxon>
    </lineage>
</organism>
<evidence type="ECO:0000313" key="2">
    <source>
        <dbReference type="Proteomes" id="UP000032142"/>
    </source>
</evidence>
<name>A0A0B0N9L3_GOSAR</name>
<keyword evidence="2" id="KW-1185">Reference proteome</keyword>
<evidence type="ECO:0000313" key="1">
    <source>
        <dbReference type="EMBL" id="KHG11228.1"/>
    </source>
</evidence>
<proteinExistence type="predicted"/>
<accession>A0A0B0N9L3</accession>
<protein>
    <submittedName>
        <fullName evidence="1">Uncharacterized protein</fullName>
    </submittedName>
</protein>
<sequence>MHISFAHLKYILYLSNQLPYHIPDILARFTFDLNLILPVEPFGIE</sequence>
<dbReference type="Proteomes" id="UP000032142">
    <property type="component" value="Unassembled WGS sequence"/>
</dbReference>
<reference evidence="2" key="1">
    <citation type="submission" date="2014-09" db="EMBL/GenBank/DDBJ databases">
        <authorList>
            <person name="Mudge J."/>
            <person name="Ramaraj T."/>
            <person name="Lindquist I.E."/>
            <person name="Bharti A.K."/>
            <person name="Sundararajan A."/>
            <person name="Cameron C.T."/>
            <person name="Woodward J.E."/>
            <person name="May G.D."/>
            <person name="Brubaker C."/>
            <person name="Broadhvest J."/>
            <person name="Wilkins T.A."/>
        </authorList>
    </citation>
    <scope>NUCLEOTIDE SEQUENCE</scope>
    <source>
        <strain evidence="2">cv. AKA8401</strain>
    </source>
</reference>